<evidence type="ECO:0000259" key="1">
    <source>
        <dbReference type="Pfam" id="PF00561"/>
    </source>
</evidence>
<dbReference type="InterPro" id="IPR050266">
    <property type="entry name" value="AB_hydrolase_sf"/>
</dbReference>
<evidence type="ECO:0000313" key="2">
    <source>
        <dbReference type="EMBL" id="EFJ68970.1"/>
    </source>
</evidence>
<accession>A0AA87DH89</accession>
<evidence type="ECO:0000313" key="3">
    <source>
        <dbReference type="Proteomes" id="UP000003672"/>
    </source>
</evidence>
<protein>
    <submittedName>
        <fullName evidence="2">Hydrolase, alpha/beta domain protein</fullName>
    </submittedName>
</protein>
<dbReference type="GO" id="GO:0016787">
    <property type="term" value="F:hydrolase activity"/>
    <property type="evidence" value="ECO:0007669"/>
    <property type="project" value="UniProtKB-KW"/>
</dbReference>
<dbReference type="EMBL" id="ACGO02000004">
    <property type="protein sequence ID" value="EFJ68970.1"/>
    <property type="molecule type" value="Genomic_DNA"/>
</dbReference>
<gene>
    <name evidence="2" type="ORF">HMPREF0514_11737</name>
</gene>
<dbReference type="InterPro" id="IPR000073">
    <property type="entry name" value="AB_hydrolase_1"/>
</dbReference>
<dbReference type="InterPro" id="IPR029058">
    <property type="entry name" value="AB_hydrolase_fold"/>
</dbReference>
<organism evidence="2 3">
    <name type="scientific">Lactobacillus paragasseri JV-V03</name>
    <dbReference type="NCBI Taxonomy" id="525326"/>
    <lineage>
        <taxon>Bacteria</taxon>
        <taxon>Bacillati</taxon>
        <taxon>Bacillota</taxon>
        <taxon>Bacilli</taxon>
        <taxon>Lactobacillales</taxon>
        <taxon>Lactobacillaceae</taxon>
        <taxon>Lactobacillus</taxon>
    </lineage>
</organism>
<dbReference type="Proteomes" id="UP000003672">
    <property type="component" value="Unassembled WGS sequence"/>
</dbReference>
<name>A0AA87DH89_9LACO</name>
<reference evidence="2 3" key="1">
    <citation type="submission" date="2010-06" db="EMBL/GenBank/DDBJ databases">
        <authorList>
            <person name="Muzny D."/>
            <person name="Qin X."/>
            <person name="Buhay C."/>
            <person name="Dugan-Rocha S."/>
            <person name="Ding Y."/>
            <person name="Chen G."/>
            <person name="Hawes A."/>
            <person name="Holder M."/>
            <person name="Jhangiani S."/>
            <person name="Johnson A."/>
            <person name="Khan Z."/>
            <person name="Li Z."/>
            <person name="Liu W."/>
            <person name="Liu X."/>
            <person name="Perez L."/>
            <person name="Shen H."/>
            <person name="Wang Q."/>
            <person name="Watt J."/>
            <person name="Xi L."/>
            <person name="Xin Y."/>
            <person name="Zhou J."/>
            <person name="Deng J."/>
            <person name="Jiang H."/>
            <person name="Liu Y."/>
            <person name="Qu J."/>
            <person name="Song X.-Z."/>
            <person name="Zhang L."/>
            <person name="Villasana D."/>
            <person name="Johnson A."/>
            <person name="Liu J."/>
            <person name="Liyanage D."/>
            <person name="Lorensuhewa L."/>
            <person name="Robinson T."/>
            <person name="Song A."/>
            <person name="Song B.-B."/>
            <person name="Dinh H."/>
            <person name="Thornton R."/>
            <person name="Coyle M."/>
            <person name="Francisco L."/>
            <person name="Jackson L."/>
            <person name="Javaid M."/>
            <person name="Korchina V."/>
            <person name="Kovar C."/>
            <person name="Mata R."/>
            <person name="Mathew T."/>
            <person name="Ngo R."/>
            <person name="Nguyen L."/>
            <person name="Nguyen N."/>
            <person name="Okwuonu G."/>
            <person name="Ongeri F."/>
            <person name="Pham C."/>
            <person name="Simmons D."/>
            <person name="Wilczek-Boney K."/>
            <person name="Hale W."/>
            <person name="Jakkamsetti A."/>
            <person name="Pham P."/>
            <person name="Ruth R."/>
            <person name="San Lucas F."/>
            <person name="Warren J."/>
            <person name="Zhang J."/>
            <person name="Zhao Z."/>
            <person name="Zhou C."/>
            <person name="Zhu D."/>
            <person name="Lee S."/>
            <person name="Bess C."/>
            <person name="Blankenburg K."/>
            <person name="Forbes L."/>
            <person name="Fu Q."/>
            <person name="Gubbala S."/>
            <person name="Hirani K."/>
            <person name="Jayaseelan J.C."/>
            <person name="Lara F."/>
            <person name="Munidasa M."/>
            <person name="Palculict T."/>
            <person name="Patil S."/>
            <person name="Pu L.-L."/>
            <person name="Saada N."/>
            <person name="Tang L."/>
            <person name="Weissenberger G."/>
            <person name="Zhu Y."/>
            <person name="Hemphill L."/>
            <person name="Shang Y."/>
            <person name="Youmans B."/>
            <person name="Ayvaz T."/>
            <person name="Ross M."/>
            <person name="Santibanez J."/>
            <person name="Aqrawi P."/>
            <person name="Gross S."/>
            <person name="Joshi V."/>
            <person name="Fowler G."/>
            <person name="Nazareth L."/>
            <person name="Reid J."/>
            <person name="Worley K."/>
            <person name="Petrosino J."/>
            <person name="Highlander S."/>
            <person name="Gibbs R."/>
        </authorList>
    </citation>
    <scope>NUCLEOTIDE SEQUENCE [LARGE SCALE GENOMIC DNA]</scope>
    <source>
        <strain evidence="2 3">JV-V03</strain>
    </source>
</reference>
<dbReference type="Gene3D" id="3.40.50.1820">
    <property type="entry name" value="alpha/beta hydrolase"/>
    <property type="match status" value="1"/>
</dbReference>
<dbReference type="Pfam" id="PF00561">
    <property type="entry name" value="Abhydrolase_1"/>
    <property type="match status" value="1"/>
</dbReference>
<dbReference type="AlphaFoldDB" id="A0AA87DH89"/>
<dbReference type="RefSeq" id="WP_003649855.1">
    <property type="nucleotide sequence ID" value="NZ_CP040501.1"/>
</dbReference>
<dbReference type="PANTHER" id="PTHR43798">
    <property type="entry name" value="MONOACYLGLYCEROL LIPASE"/>
    <property type="match status" value="1"/>
</dbReference>
<proteinExistence type="predicted"/>
<feature type="domain" description="AB hydrolase-1" evidence="1">
    <location>
        <begin position="23"/>
        <end position="280"/>
    </location>
</feature>
<dbReference type="SUPFAM" id="SSF53474">
    <property type="entry name" value="alpha/beta-Hydrolases"/>
    <property type="match status" value="1"/>
</dbReference>
<keyword evidence="2" id="KW-0378">Hydrolase</keyword>
<sequence length="295" mass="34746">MNEYFKLNKDNIFVSIAGNKKNPPILYIHGAPGIGVTDFVYFESNLLKQSYFLIAPEQRGVWRSSSVNSWSLQEIIDEYEQLRKKLHIKQWNIIAHCFGSRIAFEYYLKYPQSIKNILLENPVFDTVTPLRKIVEVQLKIIEKRYGTVESKKYIMNAKKVNSVEELEKFSNVLNRKSNVNAKQIIMNLKTIQELDKLRKQFSMANAINSRITEKLLSRDFSLYNEYDLNKIKLEIPLTVLRGSSDIVVPNTIVKKLRVITPNFHYKEYNNMKHWLHIEDPANFFKDVQFAFKERN</sequence>
<comment type="caution">
    <text evidence="2">The sequence shown here is derived from an EMBL/GenBank/DDBJ whole genome shotgun (WGS) entry which is preliminary data.</text>
</comment>